<evidence type="ECO:0000313" key="2">
    <source>
        <dbReference type="EMBL" id="MDK6029248.1"/>
    </source>
</evidence>
<dbReference type="Pfam" id="PF00696">
    <property type="entry name" value="AA_kinase"/>
    <property type="match status" value="1"/>
</dbReference>
<name>A0ABD4Z8J0_9CREN</name>
<dbReference type="SUPFAM" id="SSF53633">
    <property type="entry name" value="Carbamate kinase-like"/>
    <property type="match status" value="1"/>
</dbReference>
<protein>
    <recommendedName>
        <fullName evidence="1">Aspartate/glutamate/uridylate kinase domain-containing protein</fullName>
    </recommendedName>
</protein>
<comment type="caution">
    <text evidence="2">The sequence shown here is derived from an EMBL/GenBank/DDBJ whole genome shotgun (WGS) entry which is preliminary data.</text>
</comment>
<dbReference type="Proteomes" id="UP001529235">
    <property type="component" value="Unassembled WGS sequence"/>
</dbReference>
<accession>A0ABD4Z8J0</accession>
<evidence type="ECO:0000313" key="3">
    <source>
        <dbReference type="Proteomes" id="UP001529235"/>
    </source>
</evidence>
<keyword evidence="3" id="KW-1185">Reference proteome</keyword>
<dbReference type="EMBL" id="JASNVW010000005">
    <property type="protein sequence ID" value="MDK6029248.1"/>
    <property type="molecule type" value="Genomic_DNA"/>
</dbReference>
<dbReference type="InterPro" id="IPR001048">
    <property type="entry name" value="Asp/Glu/Uridylate_kinase"/>
</dbReference>
<dbReference type="PIRSF" id="PIRSF004857">
    <property type="entry name" value="Kin_aa_kin"/>
    <property type="match status" value="1"/>
</dbReference>
<evidence type="ECO:0000259" key="1">
    <source>
        <dbReference type="Pfam" id="PF00696"/>
    </source>
</evidence>
<organism evidence="2 3">
    <name type="scientific">Ignisphaera cupida</name>
    <dbReference type="NCBI Taxonomy" id="3050454"/>
    <lineage>
        <taxon>Archaea</taxon>
        <taxon>Thermoproteota</taxon>
        <taxon>Thermoprotei</taxon>
        <taxon>Desulfurococcales</taxon>
        <taxon>Desulfurococcaceae</taxon>
        <taxon>Ignisphaera</taxon>
    </lineage>
</organism>
<dbReference type="InterPro" id="IPR011375">
    <property type="entry name" value="MfnE"/>
</dbReference>
<dbReference type="RefSeq" id="WP_285274231.1">
    <property type="nucleotide sequence ID" value="NZ_JASNVW010000005.1"/>
</dbReference>
<reference evidence="2 3" key="1">
    <citation type="submission" date="2023-05" db="EMBL/GenBank/DDBJ databases">
        <title>A new hyperthermophilic archaea 'Ignisphaera cupida' sp. nov. and description of the family 'Ignisphaeraceae' fam. nov.</title>
        <authorList>
            <person name="Podosokorskaya O.A."/>
            <person name="Elcheninov A.G."/>
            <person name="Klukina A."/>
            <person name="Merkel A.Y."/>
        </authorList>
    </citation>
    <scope>NUCLEOTIDE SEQUENCE [LARGE SCALE GENOMIC DNA]</scope>
    <source>
        <strain evidence="2 3">4213-co</strain>
    </source>
</reference>
<dbReference type="InterPro" id="IPR036393">
    <property type="entry name" value="AceGlu_kinase-like_sf"/>
</dbReference>
<proteinExistence type="predicted"/>
<dbReference type="AlphaFoldDB" id="A0ABD4Z8J0"/>
<feature type="domain" description="Aspartate/glutamate/uridylate kinase" evidence="1">
    <location>
        <begin position="3"/>
        <end position="193"/>
    </location>
</feature>
<dbReference type="Gene3D" id="3.40.1160.10">
    <property type="entry name" value="Acetylglutamate kinase-like"/>
    <property type="match status" value="1"/>
</dbReference>
<gene>
    <name evidence="2" type="ORF">QPL79_07710</name>
</gene>
<sequence>MSCFVVKISGHLIRDTQALKNLLNEIEKLVRENTKIVVVPGGSVFADYVREIQKEIGFNDDIAHWMAIKAMELYGIYIKHLSKSLVEAYTIEEIIEAFTKNLIPVAMPHKIMRQFDETPHTWDVTSDSISIVIASKLKCKLVCLAKMVDGIINNRGELVERLKADDVENMNQQVVDRYVPKLVKKYGISVAIFNATKPWILRSIVNGLKDKYTLIFQFHF</sequence>